<organism evidence="3 4">
    <name type="scientific">Microbulbifer okhotskensis</name>
    <dbReference type="NCBI Taxonomy" id="2926617"/>
    <lineage>
        <taxon>Bacteria</taxon>
        <taxon>Pseudomonadati</taxon>
        <taxon>Pseudomonadota</taxon>
        <taxon>Gammaproteobacteria</taxon>
        <taxon>Cellvibrionales</taxon>
        <taxon>Microbulbiferaceae</taxon>
        <taxon>Microbulbifer</taxon>
    </lineage>
</organism>
<evidence type="ECO:0000259" key="2">
    <source>
        <dbReference type="Pfam" id="PF13936"/>
    </source>
</evidence>
<dbReference type="EMBL" id="JALBWM010000187">
    <property type="protein sequence ID" value="MCO1336750.1"/>
    <property type="molecule type" value="Genomic_DNA"/>
</dbReference>
<keyword evidence="1" id="KW-0233">DNA recombination</keyword>
<reference evidence="3" key="1">
    <citation type="journal article" date="2022" name="Arch. Microbiol.">
        <title>Microbulbifer okhotskensis sp. nov., isolated from a deep bottom sediment of the Okhotsk Sea.</title>
        <authorList>
            <person name="Romanenko L."/>
            <person name="Kurilenko V."/>
            <person name="Otstavnykh N."/>
            <person name="Velansky P."/>
            <person name="Isaeva M."/>
            <person name="Mikhailov V."/>
        </authorList>
    </citation>
    <scope>NUCLEOTIDE SEQUENCE</scope>
    <source>
        <strain evidence="3">OS29</strain>
    </source>
</reference>
<dbReference type="InterPro" id="IPR025246">
    <property type="entry name" value="IS30-like_HTH"/>
</dbReference>
<dbReference type="PANTHER" id="PTHR10948">
    <property type="entry name" value="TRANSPOSASE"/>
    <property type="match status" value="1"/>
</dbReference>
<name>A0A9X2J8D4_9GAMM</name>
<gene>
    <name evidence="3" type="ORF">MO867_20695</name>
</gene>
<dbReference type="Pfam" id="PF13936">
    <property type="entry name" value="HTH_38"/>
    <property type="match status" value="1"/>
</dbReference>
<keyword evidence="4" id="KW-1185">Reference proteome</keyword>
<dbReference type="InterPro" id="IPR051917">
    <property type="entry name" value="Transposase-Integrase"/>
</dbReference>
<dbReference type="AlphaFoldDB" id="A0A9X2J8D4"/>
<accession>A0A9X2J8D4</accession>
<sequence length="158" mass="18821">MTEYYRQLTEDQRCQIWALKKSDWSQRAIAREIGVSQPTISRELARNRGGKGYRYKQAQRMTEERRRQARRPTKMLPEIIVLIESKLKLQWSPEQVSGWLEQEEGLLVSYETIYLHIWADKQRGGTLYENLRRRDRPYNKRANGKSTRGHIKNAISIE</sequence>
<dbReference type="NCBIfam" id="NF033563">
    <property type="entry name" value="transpos_IS30"/>
    <property type="match status" value="1"/>
</dbReference>
<dbReference type="InterPro" id="IPR053392">
    <property type="entry name" value="Transposase_IS30-like"/>
</dbReference>
<feature type="domain" description="Transposase IS30-like HTH" evidence="2">
    <location>
        <begin position="5"/>
        <end position="47"/>
    </location>
</feature>
<evidence type="ECO:0000313" key="4">
    <source>
        <dbReference type="Proteomes" id="UP001139028"/>
    </source>
</evidence>
<proteinExistence type="predicted"/>
<dbReference type="SUPFAM" id="SSF46689">
    <property type="entry name" value="Homeodomain-like"/>
    <property type="match status" value="1"/>
</dbReference>
<dbReference type="GO" id="GO:0004803">
    <property type="term" value="F:transposase activity"/>
    <property type="evidence" value="ECO:0007669"/>
    <property type="project" value="TreeGrafter"/>
</dbReference>
<dbReference type="InterPro" id="IPR009057">
    <property type="entry name" value="Homeodomain-like_sf"/>
</dbReference>
<dbReference type="RefSeq" id="WP_252472639.1">
    <property type="nucleotide sequence ID" value="NZ_JALBWM010000187.1"/>
</dbReference>
<comment type="caution">
    <text evidence="3">The sequence shown here is derived from an EMBL/GenBank/DDBJ whole genome shotgun (WGS) entry which is preliminary data.</text>
</comment>
<evidence type="ECO:0000313" key="3">
    <source>
        <dbReference type="EMBL" id="MCO1336750.1"/>
    </source>
</evidence>
<dbReference type="PANTHER" id="PTHR10948:SF23">
    <property type="entry name" value="TRANSPOSASE INSI FOR INSERTION SEQUENCE ELEMENT IS30A-RELATED"/>
    <property type="match status" value="1"/>
</dbReference>
<dbReference type="GO" id="GO:0006310">
    <property type="term" value="P:DNA recombination"/>
    <property type="evidence" value="ECO:0007669"/>
    <property type="project" value="UniProtKB-KW"/>
</dbReference>
<dbReference type="Proteomes" id="UP001139028">
    <property type="component" value="Unassembled WGS sequence"/>
</dbReference>
<feature type="non-terminal residue" evidence="3">
    <location>
        <position position="158"/>
    </location>
</feature>
<dbReference type="Gene3D" id="1.10.10.60">
    <property type="entry name" value="Homeodomain-like"/>
    <property type="match status" value="1"/>
</dbReference>
<dbReference type="GO" id="GO:0032196">
    <property type="term" value="P:transposition"/>
    <property type="evidence" value="ECO:0007669"/>
    <property type="project" value="TreeGrafter"/>
</dbReference>
<evidence type="ECO:0000256" key="1">
    <source>
        <dbReference type="ARBA" id="ARBA00023172"/>
    </source>
</evidence>
<dbReference type="GO" id="GO:0005829">
    <property type="term" value="C:cytosol"/>
    <property type="evidence" value="ECO:0007669"/>
    <property type="project" value="TreeGrafter"/>
</dbReference>
<protein>
    <submittedName>
        <fullName evidence="3">IS30 family transposase</fullName>
    </submittedName>
</protein>